<protein>
    <recommendedName>
        <fullName evidence="5">Transmembrane protein</fullName>
    </recommendedName>
</protein>
<name>A0A8H3BHX3_9AGAM</name>
<accession>A0A8H3BHX3</accession>
<feature type="chain" id="PRO_5034609171" description="Transmembrane protein" evidence="2">
    <location>
        <begin position="29"/>
        <end position="352"/>
    </location>
</feature>
<keyword evidence="2" id="KW-0732">Signal</keyword>
<feature type="compositionally biased region" description="Low complexity" evidence="1">
    <location>
        <begin position="181"/>
        <end position="194"/>
    </location>
</feature>
<evidence type="ECO:0000256" key="2">
    <source>
        <dbReference type="SAM" id="SignalP"/>
    </source>
</evidence>
<dbReference type="AlphaFoldDB" id="A0A8H3BHX3"/>
<comment type="caution">
    <text evidence="3">The sequence shown here is derived from an EMBL/GenBank/DDBJ whole genome shotgun (WGS) entry which is preliminary data.</text>
</comment>
<dbReference type="Proteomes" id="UP000663850">
    <property type="component" value="Unassembled WGS sequence"/>
</dbReference>
<gene>
    <name evidence="3" type="ORF">RDB_LOCUS46163</name>
</gene>
<reference evidence="3" key="1">
    <citation type="submission" date="2021-01" db="EMBL/GenBank/DDBJ databases">
        <authorList>
            <person name="Kaushik A."/>
        </authorList>
    </citation>
    <scope>NUCLEOTIDE SEQUENCE</scope>
    <source>
        <strain evidence="3">Type strain: AG8-Rh-89/</strain>
    </source>
</reference>
<evidence type="ECO:0008006" key="5">
    <source>
        <dbReference type="Google" id="ProtNLM"/>
    </source>
</evidence>
<evidence type="ECO:0000256" key="1">
    <source>
        <dbReference type="SAM" id="MobiDB-lite"/>
    </source>
</evidence>
<organism evidence="3 4">
    <name type="scientific">Rhizoctonia solani</name>
    <dbReference type="NCBI Taxonomy" id="456999"/>
    <lineage>
        <taxon>Eukaryota</taxon>
        <taxon>Fungi</taxon>
        <taxon>Dikarya</taxon>
        <taxon>Basidiomycota</taxon>
        <taxon>Agaricomycotina</taxon>
        <taxon>Agaricomycetes</taxon>
        <taxon>Cantharellales</taxon>
        <taxon>Ceratobasidiaceae</taxon>
        <taxon>Rhizoctonia</taxon>
    </lineage>
</organism>
<sequence length="352" mass="38795">MTVFGRRVAPTRLLGTLVLLMSTATSQAESIATCLHNETEGWSMFGEGGKDVCNIAQTLMNGTCQAYIPSLHINTHASNLGNIWYTANKFEEFPESVRSCACDRVMFNLLSACAGCQKWEWSKVITEHFTWQTFKTYQGGECPSSNQDKRAVVWTSQPPAWATSFNGDVFDPTGAQPAGAPPETTSVSPSSTHPAVETSPAATGDAAQSTTTTSGPAIGAIAGLAFWLYCRKRRARDVAPSSEFLKREYFIEQPPLLPAHERRDSACRDEIEEEMRPSPTNRRSWVGGFVAIRRHEEDYDDSEMLPPFTRGTYIGPSPHEKEHPERRDTGDTDITVRTDNTTTPFLSSASPT</sequence>
<feature type="region of interest" description="Disordered" evidence="1">
    <location>
        <begin position="165"/>
        <end position="215"/>
    </location>
</feature>
<evidence type="ECO:0000313" key="4">
    <source>
        <dbReference type="Proteomes" id="UP000663850"/>
    </source>
</evidence>
<proteinExistence type="predicted"/>
<feature type="signal peptide" evidence="2">
    <location>
        <begin position="1"/>
        <end position="28"/>
    </location>
</feature>
<feature type="compositionally biased region" description="Polar residues" evidence="1">
    <location>
        <begin position="206"/>
        <end position="215"/>
    </location>
</feature>
<evidence type="ECO:0000313" key="3">
    <source>
        <dbReference type="EMBL" id="CAE6456279.1"/>
    </source>
</evidence>
<dbReference type="EMBL" id="CAJMWZ010002471">
    <property type="protein sequence ID" value="CAE6456279.1"/>
    <property type="molecule type" value="Genomic_DNA"/>
</dbReference>
<feature type="region of interest" description="Disordered" evidence="1">
    <location>
        <begin position="301"/>
        <end position="352"/>
    </location>
</feature>
<feature type="compositionally biased region" description="Basic and acidic residues" evidence="1">
    <location>
        <begin position="318"/>
        <end position="336"/>
    </location>
</feature>